<dbReference type="STRING" id="1965070.A0A3S3PJZ7"/>
<dbReference type="GO" id="GO:0016705">
    <property type="term" value="F:oxidoreductase activity, acting on paired donors, with incorporation or reduction of molecular oxygen"/>
    <property type="evidence" value="ECO:0007669"/>
    <property type="project" value="InterPro"/>
</dbReference>
<keyword evidence="2" id="KW-0560">Oxidoreductase</keyword>
<evidence type="ECO:0000256" key="2">
    <source>
        <dbReference type="ARBA" id="ARBA00023033"/>
    </source>
</evidence>
<evidence type="ECO:0000256" key="1">
    <source>
        <dbReference type="ARBA" id="ARBA00010617"/>
    </source>
</evidence>
<proteinExistence type="inferred from homology"/>
<dbReference type="PRINTS" id="PR00463">
    <property type="entry name" value="EP450I"/>
</dbReference>
<dbReference type="Pfam" id="PF00067">
    <property type="entry name" value="p450"/>
    <property type="match status" value="1"/>
</dbReference>
<dbReference type="GO" id="GO:0020037">
    <property type="term" value="F:heme binding"/>
    <property type="evidence" value="ECO:0007669"/>
    <property type="project" value="InterPro"/>
</dbReference>
<dbReference type="InterPro" id="IPR050121">
    <property type="entry name" value="Cytochrome_P450_monoxygenase"/>
</dbReference>
<evidence type="ECO:0000313" key="3">
    <source>
        <dbReference type="EMBL" id="RWS02828.1"/>
    </source>
</evidence>
<accession>A0A3S3PJZ7</accession>
<dbReference type="InterPro" id="IPR001128">
    <property type="entry name" value="Cyt_P450"/>
</dbReference>
<dbReference type="GO" id="GO:0005506">
    <property type="term" value="F:iron ion binding"/>
    <property type="evidence" value="ECO:0007669"/>
    <property type="project" value="InterPro"/>
</dbReference>
<dbReference type="InterPro" id="IPR036396">
    <property type="entry name" value="Cyt_P450_sf"/>
</dbReference>
<dbReference type="AlphaFoldDB" id="A0A3S3PJZ7"/>
<organism evidence="3 4">
    <name type="scientific">Dinothrombium tinctorium</name>
    <dbReference type="NCBI Taxonomy" id="1965070"/>
    <lineage>
        <taxon>Eukaryota</taxon>
        <taxon>Metazoa</taxon>
        <taxon>Ecdysozoa</taxon>
        <taxon>Arthropoda</taxon>
        <taxon>Chelicerata</taxon>
        <taxon>Arachnida</taxon>
        <taxon>Acari</taxon>
        <taxon>Acariformes</taxon>
        <taxon>Trombidiformes</taxon>
        <taxon>Prostigmata</taxon>
        <taxon>Anystina</taxon>
        <taxon>Parasitengona</taxon>
        <taxon>Trombidioidea</taxon>
        <taxon>Trombidiidae</taxon>
        <taxon>Dinothrombium</taxon>
    </lineage>
</organism>
<dbReference type="GO" id="GO:0004497">
    <property type="term" value="F:monooxygenase activity"/>
    <property type="evidence" value="ECO:0007669"/>
    <property type="project" value="UniProtKB-KW"/>
</dbReference>
<dbReference type="Gene3D" id="1.10.630.10">
    <property type="entry name" value="Cytochrome P450"/>
    <property type="match status" value="1"/>
</dbReference>
<dbReference type="PANTHER" id="PTHR24305">
    <property type="entry name" value="CYTOCHROME P450"/>
    <property type="match status" value="1"/>
</dbReference>
<comment type="similarity">
    <text evidence="1">Belongs to the cytochrome P450 family.</text>
</comment>
<dbReference type="Proteomes" id="UP000285301">
    <property type="component" value="Unassembled WGS sequence"/>
</dbReference>
<dbReference type="SUPFAM" id="SSF48264">
    <property type="entry name" value="Cytochrome P450"/>
    <property type="match status" value="1"/>
</dbReference>
<evidence type="ECO:0000313" key="4">
    <source>
        <dbReference type="Proteomes" id="UP000285301"/>
    </source>
</evidence>
<feature type="non-terminal residue" evidence="3">
    <location>
        <position position="1"/>
    </location>
</feature>
<dbReference type="PANTHER" id="PTHR24305:SF166">
    <property type="entry name" value="CYTOCHROME P450 12A4, MITOCHONDRIAL-RELATED"/>
    <property type="match status" value="1"/>
</dbReference>
<dbReference type="EMBL" id="NCKU01007185">
    <property type="protein sequence ID" value="RWS02828.1"/>
    <property type="molecule type" value="Genomic_DNA"/>
</dbReference>
<comment type="caution">
    <text evidence="3">The sequence shown here is derived from an EMBL/GenBank/DDBJ whole genome shotgun (WGS) entry which is preliminary data.</text>
</comment>
<dbReference type="InterPro" id="IPR002401">
    <property type="entry name" value="Cyt_P450_E_grp-I"/>
</dbReference>
<dbReference type="OrthoDB" id="6499032at2759"/>
<sequence>LSTQEIADQGMLFIVAGFDTTSTTLTNIVYCLANNPECQERLYQEIISVVYQFNTIYPDYDILNELKYLDAVIWESIRYIPAVPRFVIYFLKIQKLVILRLVMRTELNIK</sequence>
<reference evidence="3 4" key="1">
    <citation type="journal article" date="2018" name="Gigascience">
        <title>Genomes of trombidid mites reveal novel predicted allergens and laterally-transferred genes associated with secondary metabolism.</title>
        <authorList>
            <person name="Dong X."/>
            <person name="Chaisiri K."/>
            <person name="Xia D."/>
            <person name="Armstrong S.D."/>
            <person name="Fang Y."/>
            <person name="Donnelly M.J."/>
            <person name="Kadowaki T."/>
            <person name="McGarry J.W."/>
            <person name="Darby A.C."/>
            <person name="Makepeace B.L."/>
        </authorList>
    </citation>
    <scope>NUCLEOTIDE SEQUENCE [LARGE SCALE GENOMIC DNA]</scope>
    <source>
        <strain evidence="3">UoL-WK</strain>
    </source>
</reference>
<protein>
    <submittedName>
        <fullName evidence="3">Thromboxane-A synthase-like protein</fullName>
    </submittedName>
</protein>
<keyword evidence="2" id="KW-0503">Monooxygenase</keyword>
<name>A0A3S3PJZ7_9ACAR</name>
<gene>
    <name evidence="3" type="ORF">B4U79_11293</name>
</gene>
<keyword evidence="4" id="KW-1185">Reference proteome</keyword>